<dbReference type="Proteomes" id="UP000247459">
    <property type="component" value="Unassembled WGS sequence"/>
</dbReference>
<evidence type="ECO:0000256" key="5">
    <source>
        <dbReference type="ARBA" id="ARBA00022989"/>
    </source>
</evidence>
<keyword evidence="3" id="KW-1003">Cell membrane</keyword>
<feature type="transmembrane region" description="Helical" evidence="7">
    <location>
        <begin position="137"/>
        <end position="157"/>
    </location>
</feature>
<dbReference type="GO" id="GO:0055085">
    <property type="term" value="P:transmembrane transport"/>
    <property type="evidence" value="ECO:0007669"/>
    <property type="project" value="InterPro"/>
</dbReference>
<feature type="transmembrane region" description="Helical" evidence="7">
    <location>
        <begin position="194"/>
        <end position="217"/>
    </location>
</feature>
<evidence type="ECO:0000256" key="3">
    <source>
        <dbReference type="ARBA" id="ARBA00022475"/>
    </source>
</evidence>
<evidence type="ECO:0000256" key="4">
    <source>
        <dbReference type="ARBA" id="ARBA00022692"/>
    </source>
</evidence>
<feature type="transmembrane region" description="Helical" evidence="7">
    <location>
        <begin position="38"/>
        <end position="64"/>
    </location>
</feature>
<protein>
    <submittedName>
        <fullName evidence="9">Binding-protein-dependent transport systems inner membrane component</fullName>
    </submittedName>
</protein>
<dbReference type="PROSITE" id="PS50928">
    <property type="entry name" value="ABC_TM1"/>
    <property type="match status" value="1"/>
</dbReference>
<dbReference type="PANTHER" id="PTHR43227:SF11">
    <property type="entry name" value="BLL4140 PROTEIN"/>
    <property type="match status" value="1"/>
</dbReference>
<evidence type="ECO:0000256" key="1">
    <source>
        <dbReference type="ARBA" id="ARBA00004651"/>
    </source>
</evidence>
<comment type="subcellular location">
    <subcellularLocation>
        <location evidence="1 7">Cell membrane</location>
        <topology evidence="1 7">Multi-pass membrane protein</topology>
    </subcellularLocation>
</comment>
<comment type="caution">
    <text evidence="9">The sequence shown here is derived from an EMBL/GenBank/DDBJ whole genome shotgun (WGS) entry which is preliminary data.</text>
</comment>
<evidence type="ECO:0000256" key="7">
    <source>
        <dbReference type="RuleBase" id="RU363032"/>
    </source>
</evidence>
<evidence type="ECO:0000256" key="6">
    <source>
        <dbReference type="ARBA" id="ARBA00023136"/>
    </source>
</evidence>
<accession>A0A2W0C709</accession>
<keyword evidence="6 7" id="KW-0472">Membrane</keyword>
<evidence type="ECO:0000313" key="9">
    <source>
        <dbReference type="EMBL" id="PYY25762.1"/>
    </source>
</evidence>
<dbReference type="Pfam" id="PF00528">
    <property type="entry name" value="BPD_transp_1"/>
    <property type="match status" value="1"/>
</dbReference>
<evidence type="ECO:0000313" key="10">
    <source>
        <dbReference type="Proteomes" id="UP000247459"/>
    </source>
</evidence>
<keyword evidence="2 7" id="KW-0813">Transport</keyword>
<dbReference type="RefSeq" id="WP_110822751.1">
    <property type="nucleotide sequence ID" value="NZ_PRLG01000032.1"/>
</dbReference>
<dbReference type="InterPro" id="IPR050809">
    <property type="entry name" value="UgpAE/MalFG_permease"/>
</dbReference>
<sequence>MADIGTEHSAAYHKELRKKSFRGRLKQTWNHIKRDRQLLLLFLPCILFYVIFRYGPLYGLIIAFKDYSVFTGVLGSEWVGLEHFIKFFTNQDFWLLFRNTLLLGLYTLIFGFPFPIMLALLLNEVRTKWFKKSVQTFSYLPAFLSVVIISSMIIDFLSPNHGILNQMLAALGFEKKYFLVDPGWFRPIYVISEIWANAGYESIIYLAAISGISPTLYEAAKVDGASRFHTIRHITLPGLFPTMLIMFILKTGSMIRVGYEKVLLLYNPMTYDVADVFSTYVYRKGLLESNYSYAAAVGLFEALVAMMMLLSANAISKRLGGNGLW</sequence>
<gene>
    <name evidence="9" type="ORF">PIL02S_06334</name>
</gene>
<dbReference type="SUPFAM" id="SSF161098">
    <property type="entry name" value="MetI-like"/>
    <property type="match status" value="1"/>
</dbReference>
<dbReference type="InterPro" id="IPR035906">
    <property type="entry name" value="MetI-like_sf"/>
</dbReference>
<organism evidence="9 10">
    <name type="scientific">Paenibacillus illinoisensis</name>
    <dbReference type="NCBI Taxonomy" id="59845"/>
    <lineage>
        <taxon>Bacteria</taxon>
        <taxon>Bacillati</taxon>
        <taxon>Bacillota</taxon>
        <taxon>Bacilli</taxon>
        <taxon>Bacillales</taxon>
        <taxon>Paenibacillaceae</taxon>
        <taxon>Paenibacillus</taxon>
    </lineage>
</organism>
<keyword evidence="5 7" id="KW-1133">Transmembrane helix</keyword>
<proteinExistence type="inferred from homology"/>
<evidence type="ECO:0000256" key="2">
    <source>
        <dbReference type="ARBA" id="ARBA00022448"/>
    </source>
</evidence>
<dbReference type="InterPro" id="IPR000515">
    <property type="entry name" value="MetI-like"/>
</dbReference>
<evidence type="ECO:0000259" key="8">
    <source>
        <dbReference type="PROSITE" id="PS50928"/>
    </source>
</evidence>
<dbReference type="CDD" id="cd06261">
    <property type="entry name" value="TM_PBP2"/>
    <property type="match status" value="1"/>
</dbReference>
<name>A0A2W0C709_9BACL</name>
<dbReference type="PANTHER" id="PTHR43227">
    <property type="entry name" value="BLL4140 PROTEIN"/>
    <property type="match status" value="1"/>
</dbReference>
<dbReference type="EMBL" id="PRLG01000032">
    <property type="protein sequence ID" value="PYY25762.1"/>
    <property type="molecule type" value="Genomic_DNA"/>
</dbReference>
<feature type="transmembrane region" description="Helical" evidence="7">
    <location>
        <begin position="238"/>
        <end position="259"/>
    </location>
</feature>
<feature type="transmembrane region" description="Helical" evidence="7">
    <location>
        <begin position="291"/>
        <end position="310"/>
    </location>
</feature>
<dbReference type="OrthoDB" id="9785836at2"/>
<reference evidence="9 10" key="1">
    <citation type="submission" date="2018-01" db="EMBL/GenBank/DDBJ databases">
        <title>Genome sequence of the PGP bacterium Paenibacillus illinoisensis E3.</title>
        <authorList>
            <person name="Rolli E."/>
            <person name="Marasco R."/>
            <person name="Bessem C."/>
            <person name="Michoud G."/>
            <person name="Gaiarsa S."/>
            <person name="Borin S."/>
            <person name="Daffonchio D."/>
        </authorList>
    </citation>
    <scope>NUCLEOTIDE SEQUENCE [LARGE SCALE GENOMIC DNA]</scope>
    <source>
        <strain evidence="9 10">E3</strain>
    </source>
</reference>
<feature type="domain" description="ABC transmembrane type-1" evidence="8">
    <location>
        <begin position="97"/>
        <end position="312"/>
    </location>
</feature>
<keyword evidence="4 7" id="KW-0812">Transmembrane</keyword>
<dbReference type="AlphaFoldDB" id="A0A2W0C709"/>
<feature type="transmembrane region" description="Helical" evidence="7">
    <location>
        <begin position="103"/>
        <end position="125"/>
    </location>
</feature>
<dbReference type="GO" id="GO:0005886">
    <property type="term" value="C:plasma membrane"/>
    <property type="evidence" value="ECO:0007669"/>
    <property type="project" value="UniProtKB-SubCell"/>
</dbReference>
<comment type="similarity">
    <text evidence="7">Belongs to the binding-protein-dependent transport system permease family.</text>
</comment>
<dbReference type="Gene3D" id="1.10.3720.10">
    <property type="entry name" value="MetI-like"/>
    <property type="match status" value="1"/>
</dbReference>